<keyword evidence="6 9" id="KW-0472">Membrane</keyword>
<keyword evidence="11" id="KW-1185">Reference proteome</keyword>
<dbReference type="SMART" id="SM00248">
    <property type="entry name" value="ANK"/>
    <property type="match status" value="7"/>
</dbReference>
<evidence type="ECO:0000259" key="10">
    <source>
        <dbReference type="Pfam" id="PF13962"/>
    </source>
</evidence>
<dbReference type="KEGG" id="mcha:111021072"/>
<keyword evidence="3" id="KW-0677">Repeat</keyword>
<dbReference type="RefSeq" id="XP_022153605.1">
    <property type="nucleotide sequence ID" value="XM_022297913.1"/>
</dbReference>
<protein>
    <submittedName>
        <fullName evidence="12">Ankyrin repeat-containing protein At2g01680-like</fullName>
    </submittedName>
</protein>
<feature type="transmembrane region" description="Helical" evidence="9">
    <location>
        <begin position="638"/>
        <end position="660"/>
    </location>
</feature>
<dbReference type="PANTHER" id="PTHR24186:SF38">
    <property type="entry name" value="ANKYRIN REPEAT FAMILY PROTEIN"/>
    <property type="match status" value="1"/>
</dbReference>
<gene>
    <name evidence="12" type="primary">LOC111021072</name>
</gene>
<feature type="transmembrane region" description="Helical" evidence="9">
    <location>
        <begin position="607"/>
        <end position="626"/>
    </location>
</feature>
<comment type="subcellular location">
    <subcellularLocation>
        <location evidence="1">Membrane</location>
        <topology evidence="1">Multi-pass membrane protein</topology>
    </subcellularLocation>
</comment>
<evidence type="ECO:0000256" key="8">
    <source>
        <dbReference type="SAM" id="MobiDB-lite"/>
    </source>
</evidence>
<evidence type="ECO:0000256" key="2">
    <source>
        <dbReference type="ARBA" id="ARBA00022692"/>
    </source>
</evidence>
<dbReference type="Proteomes" id="UP000504603">
    <property type="component" value="Unplaced"/>
</dbReference>
<evidence type="ECO:0000256" key="9">
    <source>
        <dbReference type="SAM" id="Phobius"/>
    </source>
</evidence>
<keyword evidence="2 9" id="KW-0812">Transmembrane</keyword>
<feature type="domain" description="PGG" evidence="10">
    <location>
        <begin position="516"/>
        <end position="625"/>
    </location>
</feature>
<dbReference type="Gene3D" id="1.25.40.20">
    <property type="entry name" value="Ankyrin repeat-containing domain"/>
    <property type="match status" value="3"/>
</dbReference>
<evidence type="ECO:0000256" key="4">
    <source>
        <dbReference type="ARBA" id="ARBA00022989"/>
    </source>
</evidence>
<dbReference type="AlphaFoldDB" id="A0A6J1DH91"/>
<dbReference type="PROSITE" id="PS50297">
    <property type="entry name" value="ANK_REP_REGION"/>
    <property type="match status" value="1"/>
</dbReference>
<accession>A0A6J1DH91</accession>
<reference evidence="12" key="1">
    <citation type="submission" date="2025-08" db="UniProtKB">
        <authorList>
            <consortium name="RefSeq"/>
        </authorList>
    </citation>
    <scope>IDENTIFICATION</scope>
    <source>
        <strain evidence="12">OHB3-1</strain>
    </source>
</reference>
<dbReference type="PROSITE" id="PS50088">
    <property type="entry name" value="ANK_REPEAT"/>
    <property type="match status" value="2"/>
</dbReference>
<keyword evidence="5 7" id="KW-0040">ANK repeat</keyword>
<dbReference type="GeneID" id="111021072"/>
<evidence type="ECO:0000313" key="11">
    <source>
        <dbReference type="Proteomes" id="UP000504603"/>
    </source>
</evidence>
<dbReference type="Pfam" id="PF12796">
    <property type="entry name" value="Ank_2"/>
    <property type="match status" value="2"/>
</dbReference>
<dbReference type="OrthoDB" id="20872at2759"/>
<sequence>MDPRLFEAVRWKDMRSFMNVVGKNVEILKQKSEVTGDTALHLAVRNGRGFMVKKILKLWPEAAAEENLKKETPFHEACKEGEAEILMLLLEMNPRLSSELGHQSHSLMFSACSHGHLDVVKILFKQPWLRNLDPAACFLEAASKGHLGVVKEILGKFPKVARKVDDNGFSGLHKACIGGHVDVVGYLLDQRPQLARQFTNFGYTPLHLVAINGNTPILQLFMDLSPLSLLDLTKQGDPIPHLTIRYDQFPTFLHLAETFQTHESFFNSVDLHGNTLLHVAALCGRLQFVEFLINKMKMWINCQNEEGLTALDMLDNLAVNGTEEFQTLEDMLKNAGGKRKIELTDSKIIVPTSEKGEWIQEWINSLDPNVLEEDHLQKSIDLDHDKKEEEKKIHSLDPNLLEEDGLQKIDLDHGKKEEEKEIHSPDPNLLKDGLQKIDLDHDKKEEERIDINNLRSNSVIHANDEQVDQAEKKYGSVLPNNLERQKHLSQKRRKVLKSKMDENRSRREKQHDMYKEALQNARNTVTLVAALIATITFSVGINPPGGVHQDGPLIGKAVFAKAKGYKVFIISNSIAMTTSLCIMIVLVSIIPFRKKLLLRLLKITHKVLWVSLAFMATAFTSATWLTLPQDYKTNWLPIAILAVVGGTMGTLFIYLGVELVKHWMRKLKWRRERVKPNVPVRDNISDGNSDHQSTDDLSSNKANSDIERRDLRKLYSFSTNSDVASSRGLGGHVY</sequence>
<dbReference type="InterPro" id="IPR036770">
    <property type="entry name" value="Ankyrin_rpt-contain_sf"/>
</dbReference>
<dbReference type="InterPro" id="IPR026961">
    <property type="entry name" value="PGG_dom"/>
</dbReference>
<dbReference type="SUPFAM" id="SSF48403">
    <property type="entry name" value="Ankyrin repeat"/>
    <property type="match status" value="2"/>
</dbReference>
<feature type="region of interest" description="Disordered" evidence="8">
    <location>
        <begin position="680"/>
        <end position="702"/>
    </location>
</feature>
<evidence type="ECO:0000256" key="7">
    <source>
        <dbReference type="PROSITE-ProRule" id="PRU00023"/>
    </source>
</evidence>
<dbReference type="Pfam" id="PF13857">
    <property type="entry name" value="Ank_5"/>
    <property type="match status" value="1"/>
</dbReference>
<proteinExistence type="predicted"/>
<keyword evidence="4 9" id="KW-1133">Transmembrane helix</keyword>
<evidence type="ECO:0000256" key="6">
    <source>
        <dbReference type="ARBA" id="ARBA00023136"/>
    </source>
</evidence>
<feature type="repeat" description="ANK" evidence="7">
    <location>
        <begin position="272"/>
        <end position="295"/>
    </location>
</feature>
<dbReference type="PANTHER" id="PTHR24186">
    <property type="entry name" value="PROTEIN PHOSPHATASE 1 REGULATORY SUBUNIT"/>
    <property type="match status" value="1"/>
</dbReference>
<evidence type="ECO:0000256" key="5">
    <source>
        <dbReference type="ARBA" id="ARBA00023043"/>
    </source>
</evidence>
<feature type="transmembrane region" description="Helical" evidence="9">
    <location>
        <begin position="567"/>
        <end position="587"/>
    </location>
</feature>
<dbReference type="Pfam" id="PF13962">
    <property type="entry name" value="PGG"/>
    <property type="match status" value="1"/>
</dbReference>
<evidence type="ECO:0000256" key="1">
    <source>
        <dbReference type="ARBA" id="ARBA00004141"/>
    </source>
</evidence>
<feature type="repeat" description="ANK" evidence="7">
    <location>
        <begin position="35"/>
        <end position="67"/>
    </location>
</feature>
<dbReference type="InterPro" id="IPR002110">
    <property type="entry name" value="Ankyrin_rpt"/>
</dbReference>
<evidence type="ECO:0000313" key="12">
    <source>
        <dbReference type="RefSeq" id="XP_022153605.1"/>
    </source>
</evidence>
<evidence type="ECO:0000256" key="3">
    <source>
        <dbReference type="ARBA" id="ARBA00022737"/>
    </source>
</evidence>
<organism evidence="11 12">
    <name type="scientific">Momordica charantia</name>
    <name type="common">Bitter gourd</name>
    <name type="synonym">Balsam pear</name>
    <dbReference type="NCBI Taxonomy" id="3673"/>
    <lineage>
        <taxon>Eukaryota</taxon>
        <taxon>Viridiplantae</taxon>
        <taxon>Streptophyta</taxon>
        <taxon>Embryophyta</taxon>
        <taxon>Tracheophyta</taxon>
        <taxon>Spermatophyta</taxon>
        <taxon>Magnoliopsida</taxon>
        <taxon>eudicotyledons</taxon>
        <taxon>Gunneridae</taxon>
        <taxon>Pentapetalae</taxon>
        <taxon>rosids</taxon>
        <taxon>fabids</taxon>
        <taxon>Cucurbitales</taxon>
        <taxon>Cucurbitaceae</taxon>
        <taxon>Momordiceae</taxon>
        <taxon>Momordica</taxon>
    </lineage>
</organism>
<name>A0A6J1DH91_MOMCH</name>
<dbReference type="GO" id="GO:0005886">
    <property type="term" value="C:plasma membrane"/>
    <property type="evidence" value="ECO:0007669"/>
    <property type="project" value="TreeGrafter"/>
</dbReference>